<keyword evidence="8 13" id="KW-0408">Iron</keyword>
<dbReference type="SUPFAM" id="SSF46626">
    <property type="entry name" value="Cytochrome c"/>
    <property type="match status" value="1"/>
</dbReference>
<keyword evidence="7" id="KW-0249">Electron transport</keyword>
<comment type="function">
    <text evidence="1">Functions as an electron carrier between membrane-bound cytochrome b6-f and photosystem I in oxygenic photosynthesis.</text>
</comment>
<feature type="chain" id="PRO_5012441630" description="Cytochrome c-553" evidence="14">
    <location>
        <begin position="25"/>
        <end position="112"/>
    </location>
</feature>
<dbReference type="GO" id="GO:0005506">
    <property type="term" value="F:iron ion binding"/>
    <property type="evidence" value="ECO:0007669"/>
    <property type="project" value="InterPro"/>
</dbReference>
<keyword evidence="4" id="KW-0813">Transport</keyword>
<evidence type="ECO:0000256" key="8">
    <source>
        <dbReference type="ARBA" id="ARBA00023004"/>
    </source>
</evidence>
<evidence type="ECO:0000256" key="12">
    <source>
        <dbReference type="ARBA" id="ARBA00033211"/>
    </source>
</evidence>
<dbReference type="PANTHER" id="PTHR34688">
    <property type="entry name" value="CYTOCHROME C6, CHLOROPLASTIC"/>
    <property type="match status" value="1"/>
</dbReference>
<evidence type="ECO:0000256" key="1">
    <source>
        <dbReference type="ARBA" id="ARBA00002347"/>
    </source>
</evidence>
<keyword evidence="9" id="KW-0793">Thylakoid</keyword>
<dbReference type="AlphaFoldDB" id="A0A1Z1MSG6"/>
<dbReference type="RefSeq" id="YP_009399424.1">
    <property type="nucleotide sequence ID" value="NC_035297.1"/>
</dbReference>
<dbReference type="GeneID" id="33349189"/>
<geneLocation type="chloroplast" evidence="16"/>
<dbReference type="Gene3D" id="1.10.760.10">
    <property type="entry name" value="Cytochrome c-like domain"/>
    <property type="match status" value="1"/>
</dbReference>
<evidence type="ECO:0000256" key="6">
    <source>
        <dbReference type="ARBA" id="ARBA00022723"/>
    </source>
</evidence>
<gene>
    <name evidence="16" type="primary">petJ</name>
</gene>
<protein>
    <recommendedName>
        <fullName evidence="12">Cytochrome c-553</fullName>
    </recommendedName>
    <alternativeName>
        <fullName evidence="11">Cytochrome c553</fullName>
    </alternativeName>
    <alternativeName>
        <fullName evidence="10">Soluble cytochrome f</fullName>
    </alternativeName>
</protein>
<keyword evidence="14" id="KW-0732">Signal</keyword>
<feature type="signal peptide" evidence="14">
    <location>
        <begin position="1"/>
        <end position="24"/>
    </location>
</feature>
<name>A0A1Z1MSG6_9FLOR</name>
<dbReference type="PROSITE" id="PS51007">
    <property type="entry name" value="CYTC"/>
    <property type="match status" value="1"/>
</dbReference>
<evidence type="ECO:0000256" key="14">
    <source>
        <dbReference type="SAM" id="SignalP"/>
    </source>
</evidence>
<dbReference type="Pfam" id="PF13442">
    <property type="entry name" value="Cytochrome_CBB3"/>
    <property type="match status" value="1"/>
</dbReference>
<evidence type="ECO:0000256" key="13">
    <source>
        <dbReference type="PROSITE-ProRule" id="PRU00433"/>
    </source>
</evidence>
<evidence type="ECO:0000256" key="4">
    <source>
        <dbReference type="ARBA" id="ARBA00022448"/>
    </source>
</evidence>
<keyword evidence="6 13" id="KW-0479">Metal-binding</keyword>
<organism evidence="16">
    <name type="scientific">Dictyomenia sonderi</name>
    <dbReference type="NCBI Taxonomy" id="2007178"/>
    <lineage>
        <taxon>Eukaryota</taxon>
        <taxon>Rhodophyta</taxon>
        <taxon>Florideophyceae</taxon>
        <taxon>Rhodymeniophycidae</taxon>
        <taxon>Ceramiales</taxon>
        <taxon>Rhodomelaceae</taxon>
        <taxon>Pterosiphonieae</taxon>
        <taxon>Dictyomenia</taxon>
    </lineage>
</organism>
<evidence type="ECO:0000256" key="2">
    <source>
        <dbReference type="ARBA" id="ARBA00004456"/>
    </source>
</evidence>
<evidence type="ECO:0000256" key="5">
    <source>
        <dbReference type="ARBA" id="ARBA00022617"/>
    </source>
</evidence>
<dbReference type="InterPro" id="IPR009056">
    <property type="entry name" value="Cyt_c-like_dom"/>
</dbReference>
<dbReference type="PANTHER" id="PTHR34688:SF2">
    <property type="entry name" value="CYTOCHROME C6, CHLOROPLASTIC"/>
    <property type="match status" value="1"/>
</dbReference>
<dbReference type="GO" id="GO:0009055">
    <property type="term" value="F:electron transfer activity"/>
    <property type="evidence" value="ECO:0007669"/>
    <property type="project" value="InterPro"/>
</dbReference>
<comment type="subcellular location">
    <subcellularLocation>
        <location evidence="2">Plastid</location>
        <location evidence="2">Chloroplast thylakoid lumen</location>
    </subcellularLocation>
</comment>
<reference evidence="16" key="1">
    <citation type="journal article" date="2017" name="J. Phycol.">
        <title>Analysis of chloroplast genomes and a supermatrix inform reclassification of the Rhodomelaceae (Rhodophyta).</title>
        <authorList>
            <person name="Diaz-Tapia P."/>
            <person name="Maggs C.A."/>
            <person name="West J.A."/>
            <person name="Verbruggen H."/>
        </authorList>
    </citation>
    <scope>NUCLEOTIDE SEQUENCE</scope>
    <source>
        <strain evidence="16">PD1725</strain>
    </source>
</reference>
<comment type="similarity">
    <text evidence="3">Belongs to the cytochrome c family. PetJ subfamily.</text>
</comment>
<evidence type="ECO:0000256" key="11">
    <source>
        <dbReference type="ARBA" id="ARBA00031247"/>
    </source>
</evidence>
<dbReference type="EMBL" id="MF101455">
    <property type="protein sequence ID" value="ARW69030.1"/>
    <property type="molecule type" value="Genomic_DNA"/>
</dbReference>
<evidence type="ECO:0000259" key="15">
    <source>
        <dbReference type="PROSITE" id="PS51007"/>
    </source>
</evidence>
<evidence type="ECO:0000256" key="10">
    <source>
        <dbReference type="ARBA" id="ARBA00030448"/>
    </source>
</evidence>
<dbReference type="GO" id="GO:0009543">
    <property type="term" value="C:chloroplast thylakoid lumen"/>
    <property type="evidence" value="ECO:0007669"/>
    <property type="project" value="UniProtKB-SubCell"/>
</dbReference>
<dbReference type="InterPro" id="IPR008168">
    <property type="entry name" value="Cyt_C_IC"/>
</dbReference>
<keyword evidence="5 13" id="KW-0349">Heme</keyword>
<dbReference type="GO" id="GO:0020037">
    <property type="term" value="F:heme binding"/>
    <property type="evidence" value="ECO:0007669"/>
    <property type="project" value="InterPro"/>
</dbReference>
<evidence type="ECO:0000256" key="7">
    <source>
        <dbReference type="ARBA" id="ARBA00022982"/>
    </source>
</evidence>
<proteinExistence type="inferred from homology"/>
<dbReference type="InterPro" id="IPR036909">
    <property type="entry name" value="Cyt_c-like_dom_sf"/>
</dbReference>
<accession>A0A1Z1MSG6</accession>
<sequence>MRFLFSLFLSLVTVYTLTIRVSFGQGIDLDAGEQVFSQNCTACHAGGENSVNPVKTLKLEALNKYTKDSIEAIKSQIQNGAGPMPAFADRLSDEEISNVAHFVLNQAKNNVW</sequence>
<dbReference type="PRINTS" id="PR00605">
    <property type="entry name" value="CYTCHROMECIC"/>
</dbReference>
<evidence type="ECO:0000256" key="3">
    <source>
        <dbReference type="ARBA" id="ARBA00009650"/>
    </source>
</evidence>
<feature type="domain" description="Cytochrome c" evidence="15">
    <location>
        <begin position="27"/>
        <end position="107"/>
    </location>
</feature>
<keyword evidence="16" id="KW-0934">Plastid</keyword>
<keyword evidence="16" id="KW-0150">Chloroplast</keyword>
<evidence type="ECO:0000313" key="16">
    <source>
        <dbReference type="EMBL" id="ARW69030.1"/>
    </source>
</evidence>
<dbReference type="InterPro" id="IPR023655">
    <property type="entry name" value="Cyt_C6"/>
</dbReference>
<evidence type="ECO:0000256" key="9">
    <source>
        <dbReference type="ARBA" id="ARBA00023078"/>
    </source>
</evidence>